<feature type="chain" id="PRO_5045179168" evidence="1">
    <location>
        <begin position="23"/>
        <end position="125"/>
    </location>
</feature>
<protein>
    <submittedName>
        <fullName evidence="2">DUF2195 family protein</fullName>
    </submittedName>
</protein>
<comment type="caution">
    <text evidence="2">The sequence shown here is derived from an EMBL/GenBank/DDBJ whole genome shotgun (WGS) entry which is preliminary data.</text>
</comment>
<dbReference type="InterPro" id="IPR018696">
    <property type="entry name" value="DUF2195"/>
</dbReference>
<dbReference type="Proteomes" id="UP001574673">
    <property type="component" value="Unassembled WGS sequence"/>
</dbReference>
<evidence type="ECO:0000313" key="2">
    <source>
        <dbReference type="EMBL" id="MFA9948833.1"/>
    </source>
</evidence>
<proteinExistence type="predicted"/>
<name>A0ABV4UAN3_9RHOO</name>
<dbReference type="Pfam" id="PF09961">
    <property type="entry name" value="DUF2195"/>
    <property type="match status" value="1"/>
</dbReference>
<gene>
    <name evidence="2" type="ORF">ABCS64_00575</name>
</gene>
<sequence>MTKLGVFLFAFASLLASEFAFSSGISINNELNSCVSINIIKRTEINNIAIASAQVSLKKPIGDCGCFSALATYTSTVFRNGAEQILQEGLISFIKTAEKDIVLTSEPSLLENQRIILTISCTNPL</sequence>
<organism evidence="2 3">
    <name type="scientific">Dentiradicibacter hellwigii</name>
    <dbReference type="NCBI Taxonomy" id="3149053"/>
    <lineage>
        <taxon>Bacteria</taxon>
        <taxon>Pseudomonadati</taxon>
        <taxon>Pseudomonadota</taxon>
        <taxon>Betaproteobacteria</taxon>
        <taxon>Rhodocyclales</taxon>
        <taxon>Rhodocyclaceae</taxon>
        <taxon>Dentiradicibacter</taxon>
    </lineage>
</organism>
<keyword evidence="1" id="KW-0732">Signal</keyword>
<dbReference type="EMBL" id="JBEUWX010000001">
    <property type="protein sequence ID" value="MFA9948833.1"/>
    <property type="molecule type" value="Genomic_DNA"/>
</dbReference>
<evidence type="ECO:0000313" key="3">
    <source>
        <dbReference type="Proteomes" id="UP001574673"/>
    </source>
</evidence>
<accession>A0ABV4UAN3</accession>
<feature type="signal peptide" evidence="1">
    <location>
        <begin position="1"/>
        <end position="22"/>
    </location>
</feature>
<keyword evidence="3" id="KW-1185">Reference proteome</keyword>
<evidence type="ECO:0000256" key="1">
    <source>
        <dbReference type="SAM" id="SignalP"/>
    </source>
</evidence>
<dbReference type="RefSeq" id="WP_418890006.1">
    <property type="nucleotide sequence ID" value="NZ_JBEUWX010000001.1"/>
</dbReference>
<reference evidence="3" key="1">
    <citation type="submission" date="2024-06" db="EMBL/GenBank/DDBJ databases">
        <title>Radixoralia hellwigii gen. nov., sp nov., isolated from a root canal in the human oral cavity.</title>
        <authorList>
            <person name="Bartsch S."/>
            <person name="Wittmer A."/>
            <person name="Schulz A.-K."/>
            <person name="Neumann-Schaal M."/>
            <person name="Wolf J."/>
            <person name="Gronow S."/>
            <person name="Tennert C."/>
            <person name="Haecker G."/>
            <person name="Cieplik F."/>
            <person name="Al-Ahmad A."/>
        </authorList>
    </citation>
    <scope>NUCLEOTIDE SEQUENCE [LARGE SCALE GENOMIC DNA]</scope>
    <source>
        <strain evidence="3">Wk13</strain>
    </source>
</reference>